<accession>A0ACC2XNY3</accession>
<proteinExistence type="predicted"/>
<evidence type="ECO:0000313" key="1">
    <source>
        <dbReference type="EMBL" id="KAJ9125755.1"/>
    </source>
</evidence>
<sequence length="284" mass="31844">MTEQVLAVKQSRRERMNPREKRKSGTLGIRARKKRKVATRRVATISSSYAGQEVTDSVERDIFHDRMFYIVRGTKTFDKKHLEQLVAKNGGDFCQKRTEDNDAIVISSIDTMPTVKGQIRKGVNIVKPEWIIESIKRGKMLPFTKEWLLFANEETRASKSYRTTSNALDSLTDSDQEQLDETGDDSVSKAGNESDNNDRKHKSAYVPPEDIDLGDKWTLRNVKTDRVLEESESEAGSEPESDSDNLSPVVERGAANASPEYASGEAEPVEAEVSLHLCSDSSRS</sequence>
<evidence type="ECO:0000313" key="2">
    <source>
        <dbReference type="Proteomes" id="UP001234202"/>
    </source>
</evidence>
<keyword evidence="2" id="KW-1185">Reference proteome</keyword>
<reference evidence="1" key="1">
    <citation type="submission" date="2023-04" db="EMBL/GenBank/DDBJ databases">
        <title>Draft Genome sequencing of Naganishia species isolated from polar environments using Oxford Nanopore Technology.</title>
        <authorList>
            <person name="Leo P."/>
            <person name="Venkateswaran K."/>
        </authorList>
    </citation>
    <scope>NUCLEOTIDE SEQUENCE</scope>
    <source>
        <strain evidence="1">DBVPG 5303</strain>
    </source>
</reference>
<comment type="caution">
    <text evidence="1">The sequence shown here is derived from an EMBL/GenBank/DDBJ whole genome shotgun (WGS) entry which is preliminary data.</text>
</comment>
<organism evidence="1 2">
    <name type="scientific">Naganishia onofrii</name>
    <dbReference type="NCBI Taxonomy" id="1851511"/>
    <lineage>
        <taxon>Eukaryota</taxon>
        <taxon>Fungi</taxon>
        <taxon>Dikarya</taxon>
        <taxon>Basidiomycota</taxon>
        <taxon>Agaricomycotina</taxon>
        <taxon>Tremellomycetes</taxon>
        <taxon>Filobasidiales</taxon>
        <taxon>Filobasidiaceae</taxon>
        <taxon>Naganishia</taxon>
    </lineage>
</organism>
<dbReference type="Proteomes" id="UP001234202">
    <property type="component" value="Unassembled WGS sequence"/>
</dbReference>
<protein>
    <submittedName>
        <fullName evidence="1">Uncharacterized protein</fullName>
    </submittedName>
</protein>
<gene>
    <name evidence="1" type="ORF">QFC24_002539</name>
</gene>
<dbReference type="EMBL" id="JASBWV010000007">
    <property type="protein sequence ID" value="KAJ9125755.1"/>
    <property type="molecule type" value="Genomic_DNA"/>
</dbReference>
<name>A0ACC2XNY3_9TREE</name>